<evidence type="ECO:0000313" key="1">
    <source>
        <dbReference type="EMBL" id="GDY30095.1"/>
    </source>
</evidence>
<comment type="caution">
    <text evidence="1">The sequence shown here is derived from an EMBL/GenBank/DDBJ whole genome shotgun (WGS) entry which is preliminary data.</text>
</comment>
<keyword evidence="2" id="KW-1185">Reference proteome</keyword>
<proteinExistence type="predicted"/>
<accession>A0A4D4J0F3</accession>
<dbReference type="OrthoDB" id="3402272at2"/>
<sequence>MIEFRPVDEAPPEGPPALRISWVRLPMLWWRKVSVVEVDQVKLDPVDRFMVEAATKLGRLDAATFEDLTGLPELAFTALGRRLCTIDLLAPRDGDFVAGGDAARALDEGTVSQRRSTALDFLYLPETDDLLVVEDTLADFERDGPAPFGVAPIPAELHGTTLHGLLSGRIGERRVANLPASVVALDPRGTPDEPINSIAGGNLRPSVPVCPAVEGTATVLLDQERPQATLTVTWHRRGEDADAPSTVDISGAEGLIESWRRIAERPGEPEHRAAAVRALTGVALPADALRPAGPGCFSLALTGRYAQAVTRQGALPRRVGLEIRAEQVHLLGTVEFTPADDEAERIFALEEFVGRLAERPAGAVDVVAAEPETVREVGGPQAVWRRAWQLGHRRMVHALREAEDFDYARN</sequence>
<dbReference type="Proteomes" id="UP000298860">
    <property type="component" value="Unassembled WGS sequence"/>
</dbReference>
<reference evidence="2" key="1">
    <citation type="submission" date="2019-04" db="EMBL/GenBank/DDBJ databases">
        <title>Draft genome sequence of Pseudonocardiaceae bacterium SL3-2-4.</title>
        <authorList>
            <person name="Ningsih F."/>
            <person name="Yokota A."/>
            <person name="Sakai Y."/>
            <person name="Nanatani K."/>
            <person name="Yabe S."/>
            <person name="Oetari A."/>
            <person name="Sjamsuridzal W."/>
        </authorList>
    </citation>
    <scope>NUCLEOTIDE SEQUENCE [LARGE SCALE GENOMIC DNA]</scope>
    <source>
        <strain evidence="2">SL3-2-4</strain>
    </source>
</reference>
<evidence type="ECO:0000313" key="2">
    <source>
        <dbReference type="Proteomes" id="UP000298860"/>
    </source>
</evidence>
<name>A0A4D4J0F3_9PSEU</name>
<organism evidence="1 2">
    <name type="scientific">Gandjariella thermophila</name>
    <dbReference type="NCBI Taxonomy" id="1931992"/>
    <lineage>
        <taxon>Bacteria</taxon>
        <taxon>Bacillati</taxon>
        <taxon>Actinomycetota</taxon>
        <taxon>Actinomycetes</taxon>
        <taxon>Pseudonocardiales</taxon>
        <taxon>Pseudonocardiaceae</taxon>
        <taxon>Gandjariella</taxon>
    </lineage>
</organism>
<gene>
    <name evidence="1" type="ORF">GTS_17280</name>
</gene>
<dbReference type="AlphaFoldDB" id="A0A4D4J0F3"/>
<dbReference type="EMBL" id="BJFL01000006">
    <property type="protein sequence ID" value="GDY30095.1"/>
    <property type="molecule type" value="Genomic_DNA"/>
</dbReference>
<dbReference type="RefSeq" id="WP_137813241.1">
    <property type="nucleotide sequence ID" value="NZ_BJFL01000006.1"/>
</dbReference>
<protein>
    <submittedName>
        <fullName evidence="1">Uncharacterized protein</fullName>
    </submittedName>
</protein>